<dbReference type="Pfam" id="PF12680">
    <property type="entry name" value="SnoaL_2"/>
    <property type="match status" value="1"/>
</dbReference>
<proteinExistence type="predicted"/>
<gene>
    <name evidence="2" type="ORF">D0C36_15935</name>
</gene>
<dbReference type="InterPro" id="IPR037401">
    <property type="entry name" value="SnoaL-like"/>
</dbReference>
<dbReference type="InterPro" id="IPR032710">
    <property type="entry name" value="NTF2-like_dom_sf"/>
</dbReference>
<dbReference type="SUPFAM" id="SSF54427">
    <property type="entry name" value="NTF2-like"/>
    <property type="match status" value="1"/>
</dbReference>
<comment type="caution">
    <text evidence="2">The sequence shown here is derived from an EMBL/GenBank/DDBJ whole genome shotgun (WGS) entry which is preliminary data.</text>
</comment>
<sequence length="118" mass="14087">MAYTDSGLIALYKDLWERHDTENLEMLFAGDIVYEEKVNSIFNGLEELKAYWNENREKQRNVSFHAKRFISTKEQIVIDWKATFFDIKRGRDVSLNGIMWWDLADGKIISLREYFNLI</sequence>
<accession>A0A372NUE3</accession>
<protein>
    <submittedName>
        <fullName evidence="2">Nuclear transport factor 2 family protein</fullName>
    </submittedName>
</protein>
<dbReference type="OrthoDB" id="9781757at2"/>
<feature type="domain" description="SnoaL-like" evidence="1">
    <location>
        <begin position="14"/>
        <end position="109"/>
    </location>
</feature>
<dbReference type="RefSeq" id="WP_117392589.1">
    <property type="nucleotide sequence ID" value="NZ_QWDC01000002.1"/>
</dbReference>
<keyword evidence="3" id="KW-1185">Reference proteome</keyword>
<name>A0A372NUE3_9SPHI</name>
<dbReference type="EMBL" id="QWDC01000002">
    <property type="protein sequence ID" value="RFZ92880.1"/>
    <property type="molecule type" value="Genomic_DNA"/>
</dbReference>
<dbReference type="AlphaFoldDB" id="A0A372NUE3"/>
<organism evidence="2 3">
    <name type="scientific">Mucilaginibacter conchicola</name>
    <dbReference type="NCBI Taxonomy" id="2303333"/>
    <lineage>
        <taxon>Bacteria</taxon>
        <taxon>Pseudomonadati</taxon>
        <taxon>Bacteroidota</taxon>
        <taxon>Sphingobacteriia</taxon>
        <taxon>Sphingobacteriales</taxon>
        <taxon>Sphingobacteriaceae</taxon>
        <taxon>Mucilaginibacter</taxon>
    </lineage>
</organism>
<evidence type="ECO:0000313" key="3">
    <source>
        <dbReference type="Proteomes" id="UP000264217"/>
    </source>
</evidence>
<dbReference type="Gene3D" id="3.10.450.50">
    <property type="match status" value="1"/>
</dbReference>
<dbReference type="Proteomes" id="UP000264217">
    <property type="component" value="Unassembled WGS sequence"/>
</dbReference>
<evidence type="ECO:0000313" key="2">
    <source>
        <dbReference type="EMBL" id="RFZ92880.1"/>
    </source>
</evidence>
<reference evidence="2 3" key="1">
    <citation type="submission" date="2018-08" db="EMBL/GenBank/DDBJ databases">
        <title>Mucilaginibacter sp. MYSH2.</title>
        <authorList>
            <person name="Seo T."/>
        </authorList>
    </citation>
    <scope>NUCLEOTIDE SEQUENCE [LARGE SCALE GENOMIC DNA]</scope>
    <source>
        <strain evidence="2 3">MYSH2</strain>
    </source>
</reference>
<evidence type="ECO:0000259" key="1">
    <source>
        <dbReference type="Pfam" id="PF12680"/>
    </source>
</evidence>